<evidence type="ECO:0000256" key="6">
    <source>
        <dbReference type="SAM" id="Phobius"/>
    </source>
</evidence>
<accession>A0A517XL82</accession>
<keyword evidence="6" id="KW-1133">Transmembrane helix</keyword>
<dbReference type="GO" id="GO:0020037">
    <property type="term" value="F:heme binding"/>
    <property type="evidence" value="ECO:0007669"/>
    <property type="project" value="InterPro"/>
</dbReference>
<keyword evidence="2 4" id="KW-0479">Metal-binding</keyword>
<dbReference type="RefSeq" id="WP_145233431.1">
    <property type="nucleotide sequence ID" value="NZ_CP036273.1"/>
</dbReference>
<dbReference type="GO" id="GO:0046872">
    <property type="term" value="F:metal ion binding"/>
    <property type="evidence" value="ECO:0007669"/>
    <property type="project" value="UniProtKB-KW"/>
</dbReference>
<dbReference type="KEGG" id="uli:ETAA1_01570"/>
<proteinExistence type="predicted"/>
<dbReference type="Proteomes" id="UP000319576">
    <property type="component" value="Chromosome"/>
</dbReference>
<dbReference type="Pfam" id="PF13442">
    <property type="entry name" value="Cytochrome_CBB3"/>
    <property type="match status" value="1"/>
</dbReference>
<feature type="domain" description="Cytochrome c" evidence="7">
    <location>
        <begin position="134"/>
        <end position="214"/>
    </location>
</feature>
<evidence type="ECO:0000256" key="2">
    <source>
        <dbReference type="ARBA" id="ARBA00022723"/>
    </source>
</evidence>
<gene>
    <name evidence="8" type="ORF">ETAA1_01570</name>
</gene>
<dbReference type="EMBL" id="CP036273">
    <property type="protein sequence ID" value="QDU18272.1"/>
    <property type="molecule type" value="Genomic_DNA"/>
</dbReference>
<organism evidence="8 9">
    <name type="scientific">Urbifossiella limnaea</name>
    <dbReference type="NCBI Taxonomy" id="2528023"/>
    <lineage>
        <taxon>Bacteria</taxon>
        <taxon>Pseudomonadati</taxon>
        <taxon>Planctomycetota</taxon>
        <taxon>Planctomycetia</taxon>
        <taxon>Gemmatales</taxon>
        <taxon>Gemmataceae</taxon>
        <taxon>Urbifossiella</taxon>
    </lineage>
</organism>
<evidence type="ECO:0000313" key="8">
    <source>
        <dbReference type="EMBL" id="QDU18272.1"/>
    </source>
</evidence>
<keyword evidence="9" id="KW-1185">Reference proteome</keyword>
<dbReference type="AlphaFoldDB" id="A0A517XL82"/>
<dbReference type="Gene3D" id="1.10.760.10">
    <property type="entry name" value="Cytochrome c-like domain"/>
    <property type="match status" value="1"/>
</dbReference>
<reference evidence="8 9" key="1">
    <citation type="submission" date="2019-02" db="EMBL/GenBank/DDBJ databases">
        <title>Deep-cultivation of Planctomycetes and their phenomic and genomic characterization uncovers novel biology.</title>
        <authorList>
            <person name="Wiegand S."/>
            <person name="Jogler M."/>
            <person name="Boedeker C."/>
            <person name="Pinto D."/>
            <person name="Vollmers J."/>
            <person name="Rivas-Marin E."/>
            <person name="Kohn T."/>
            <person name="Peeters S.H."/>
            <person name="Heuer A."/>
            <person name="Rast P."/>
            <person name="Oberbeckmann S."/>
            <person name="Bunk B."/>
            <person name="Jeske O."/>
            <person name="Meyerdierks A."/>
            <person name="Storesund J.E."/>
            <person name="Kallscheuer N."/>
            <person name="Luecker S."/>
            <person name="Lage O.M."/>
            <person name="Pohl T."/>
            <person name="Merkel B.J."/>
            <person name="Hornburger P."/>
            <person name="Mueller R.-W."/>
            <person name="Bruemmer F."/>
            <person name="Labrenz M."/>
            <person name="Spormann A.M."/>
            <person name="Op den Camp H."/>
            <person name="Overmann J."/>
            <person name="Amann R."/>
            <person name="Jetten M.S.M."/>
            <person name="Mascher T."/>
            <person name="Medema M.H."/>
            <person name="Devos D.P."/>
            <person name="Kaster A.-K."/>
            <person name="Ovreas L."/>
            <person name="Rohde M."/>
            <person name="Galperin M.Y."/>
            <person name="Jogler C."/>
        </authorList>
    </citation>
    <scope>NUCLEOTIDE SEQUENCE [LARGE SCALE GENOMIC DNA]</scope>
    <source>
        <strain evidence="8 9">ETA_A1</strain>
    </source>
</reference>
<dbReference type="InterPro" id="IPR009056">
    <property type="entry name" value="Cyt_c-like_dom"/>
</dbReference>
<dbReference type="OrthoDB" id="9809720at2"/>
<evidence type="ECO:0000256" key="3">
    <source>
        <dbReference type="ARBA" id="ARBA00023004"/>
    </source>
</evidence>
<dbReference type="GO" id="GO:0009055">
    <property type="term" value="F:electron transfer activity"/>
    <property type="evidence" value="ECO:0007669"/>
    <property type="project" value="InterPro"/>
</dbReference>
<keyword evidence="6" id="KW-0812">Transmembrane</keyword>
<feature type="transmembrane region" description="Helical" evidence="6">
    <location>
        <begin position="75"/>
        <end position="94"/>
    </location>
</feature>
<protein>
    <recommendedName>
        <fullName evidence="7">Cytochrome c domain-containing protein</fullName>
    </recommendedName>
</protein>
<evidence type="ECO:0000313" key="9">
    <source>
        <dbReference type="Proteomes" id="UP000319576"/>
    </source>
</evidence>
<dbReference type="SUPFAM" id="SSF46626">
    <property type="entry name" value="Cytochrome c"/>
    <property type="match status" value="1"/>
</dbReference>
<sequence length="265" mass="27944">MNPTPPAEPTPEVPVDSVQALHAPVMQAMNDPVMLSPGADPVDDQPGAGGQDSVQSMHGILMREHAEPRDGFEPVPFWVMVVFAALLMWGGYYAGSESADFRRDVYDTDERKFSGLPGDPGNPPADPQPKTVAELVAIGRARYALTCAACHKAEGEGDPALKAPPLKGSAWVVGAEASPARLARLALYGHAPGATPAAKDYEVAAVLTFVRNSFGHKADADDANPTIPVAAVAAARAKEKTRGPYTLAELKTIPPDYKDAVAEKK</sequence>
<dbReference type="InterPro" id="IPR036909">
    <property type="entry name" value="Cyt_c-like_dom_sf"/>
</dbReference>
<evidence type="ECO:0000256" key="1">
    <source>
        <dbReference type="ARBA" id="ARBA00022617"/>
    </source>
</evidence>
<keyword evidence="1 4" id="KW-0349">Heme</keyword>
<keyword evidence="3 4" id="KW-0408">Iron</keyword>
<evidence type="ECO:0000256" key="5">
    <source>
        <dbReference type="SAM" id="MobiDB-lite"/>
    </source>
</evidence>
<keyword evidence="6" id="KW-0472">Membrane</keyword>
<dbReference type="PROSITE" id="PS51007">
    <property type="entry name" value="CYTC"/>
    <property type="match status" value="1"/>
</dbReference>
<evidence type="ECO:0000259" key="7">
    <source>
        <dbReference type="PROSITE" id="PS51007"/>
    </source>
</evidence>
<name>A0A517XL82_9BACT</name>
<evidence type="ECO:0000256" key="4">
    <source>
        <dbReference type="PROSITE-ProRule" id="PRU00433"/>
    </source>
</evidence>
<feature type="region of interest" description="Disordered" evidence="5">
    <location>
        <begin position="31"/>
        <end position="52"/>
    </location>
</feature>